<dbReference type="InterPro" id="IPR008518">
    <property type="entry name" value="Mff/Tango-11"/>
</dbReference>
<dbReference type="Pfam" id="PF05644">
    <property type="entry name" value="Miff"/>
    <property type="match status" value="1"/>
</dbReference>
<evidence type="ECO:0000256" key="3">
    <source>
        <dbReference type="ARBA" id="ARBA00022787"/>
    </source>
</evidence>
<dbReference type="GO" id="GO:0005741">
    <property type="term" value="C:mitochondrial outer membrane"/>
    <property type="evidence" value="ECO:0000318"/>
    <property type="project" value="GO_Central"/>
</dbReference>
<dbReference type="OrthoDB" id="5986838at2759"/>
<dbReference type="GO" id="GO:0090314">
    <property type="term" value="P:positive regulation of protein targeting to membrane"/>
    <property type="evidence" value="ECO:0007669"/>
    <property type="project" value="UniProtKB-UniRule"/>
</dbReference>
<comment type="similarity">
    <text evidence="1 9">Belongs to the Tango11 family.</text>
</comment>
<keyword evidence="7" id="KW-0472">Membrane</keyword>
<keyword evidence="4" id="KW-1133">Transmembrane helix</keyword>
<dbReference type="InParanoid" id="A0A7M7N1Z2"/>
<sequence length="229" mass="25421">MGSTDKPSIVNQLQGEMAELHHIQYSTDFSTDVNRKMQIPSRLSMEPEEPFMVDPPSPTHNFNLNSESFEGSPAHAMNVPERILIAGSDQHVGARQAPRNLDLDDMPAFQPSNNVGLTTPPRTMTLDEISFPTVGDKSAMKAKAAAQVVRQSSDPNSSVLLADNTALVEGVQDSDWDKLQRKMHLLSSRVSSLEEAGRKQEQRETIIMGVGIVYLLFRGLRFLFRSPYP</sequence>
<dbReference type="EnsemblMetazoa" id="XM_030974122">
    <property type="protein sequence ID" value="XP_030829982"/>
    <property type="gene ID" value="LOC762946"/>
</dbReference>
<evidence type="ECO:0000256" key="1">
    <source>
        <dbReference type="ARBA" id="ARBA00009806"/>
    </source>
</evidence>
<evidence type="ECO:0000256" key="5">
    <source>
        <dbReference type="ARBA" id="ARBA00023054"/>
    </source>
</evidence>
<evidence type="ECO:0000256" key="4">
    <source>
        <dbReference type="ARBA" id="ARBA00022989"/>
    </source>
</evidence>
<evidence type="ECO:0000256" key="9">
    <source>
        <dbReference type="RuleBase" id="RU368040"/>
    </source>
</evidence>
<comment type="subcellular location">
    <subcellularLocation>
        <location evidence="9">Mitochondrion outer membrane</location>
        <topology evidence="9">Single-pass type IV membrane protein</topology>
    </subcellularLocation>
    <subcellularLocation>
        <location evidence="9">Peroxisome</location>
    </subcellularLocation>
</comment>
<keyword evidence="3 9" id="KW-1000">Mitochondrion outer membrane</keyword>
<dbReference type="OMA" id="FKTFMWL"/>
<keyword evidence="8 9" id="KW-0576">Peroxisome</keyword>
<dbReference type="InterPro" id="IPR039433">
    <property type="entry name" value="Mff-like_dom"/>
</dbReference>
<proteinExistence type="inferred from homology"/>
<dbReference type="Proteomes" id="UP000007110">
    <property type="component" value="Unassembled WGS sequence"/>
</dbReference>
<evidence type="ECO:0000256" key="8">
    <source>
        <dbReference type="ARBA" id="ARBA00023140"/>
    </source>
</evidence>
<evidence type="ECO:0000256" key="7">
    <source>
        <dbReference type="ARBA" id="ARBA00023136"/>
    </source>
</evidence>
<organism evidence="11 12">
    <name type="scientific">Strongylocentrotus purpuratus</name>
    <name type="common">Purple sea urchin</name>
    <dbReference type="NCBI Taxonomy" id="7668"/>
    <lineage>
        <taxon>Eukaryota</taxon>
        <taxon>Metazoa</taxon>
        <taxon>Echinodermata</taxon>
        <taxon>Eleutherozoa</taxon>
        <taxon>Echinozoa</taxon>
        <taxon>Echinoidea</taxon>
        <taxon>Euechinoidea</taxon>
        <taxon>Echinacea</taxon>
        <taxon>Camarodonta</taxon>
        <taxon>Echinidea</taxon>
        <taxon>Strongylocentrotidae</taxon>
        <taxon>Strongylocentrotus</taxon>
    </lineage>
</organism>
<accession>A0A7M7N1Z2</accession>
<dbReference type="KEGG" id="spu:762946"/>
<dbReference type="GeneID" id="762946"/>
<evidence type="ECO:0000256" key="2">
    <source>
        <dbReference type="ARBA" id="ARBA00022692"/>
    </source>
</evidence>
<dbReference type="GO" id="GO:0006626">
    <property type="term" value="P:protein targeting to mitochondrion"/>
    <property type="evidence" value="ECO:0000318"/>
    <property type="project" value="GO_Central"/>
</dbReference>
<dbReference type="AlphaFoldDB" id="A0A7M7N1Z2"/>
<evidence type="ECO:0000256" key="6">
    <source>
        <dbReference type="ARBA" id="ARBA00023128"/>
    </source>
</evidence>
<keyword evidence="2" id="KW-0812">Transmembrane</keyword>
<feature type="domain" description="Mff-like" evidence="10">
    <location>
        <begin position="17"/>
        <end position="146"/>
    </location>
</feature>
<reference evidence="11" key="2">
    <citation type="submission" date="2021-01" db="UniProtKB">
        <authorList>
            <consortium name="EnsemblMetazoa"/>
        </authorList>
    </citation>
    <scope>IDENTIFICATION</scope>
</reference>
<reference evidence="12" key="1">
    <citation type="submission" date="2015-02" db="EMBL/GenBank/DDBJ databases">
        <title>Genome sequencing for Strongylocentrotus purpuratus.</title>
        <authorList>
            <person name="Murali S."/>
            <person name="Liu Y."/>
            <person name="Vee V."/>
            <person name="English A."/>
            <person name="Wang M."/>
            <person name="Skinner E."/>
            <person name="Han Y."/>
            <person name="Muzny D.M."/>
            <person name="Worley K.C."/>
            <person name="Gibbs R.A."/>
        </authorList>
    </citation>
    <scope>NUCLEOTIDE SEQUENCE</scope>
</reference>
<evidence type="ECO:0000313" key="11">
    <source>
        <dbReference type="EnsemblMetazoa" id="XP_030829982"/>
    </source>
</evidence>
<dbReference type="RefSeq" id="XP_030829982.1">
    <property type="nucleotide sequence ID" value="XM_030974122.1"/>
</dbReference>
<keyword evidence="12" id="KW-1185">Reference proteome</keyword>
<keyword evidence="6 9" id="KW-0496">Mitochondrion</keyword>
<dbReference type="FunCoup" id="A0A7M7N1Z2">
    <property type="interactions" value="1471"/>
</dbReference>
<keyword evidence="5" id="KW-0175">Coiled coil</keyword>
<protein>
    <recommendedName>
        <fullName evidence="9">Mitochondrial fission factor</fullName>
    </recommendedName>
</protein>
<dbReference type="GO" id="GO:0005777">
    <property type="term" value="C:peroxisome"/>
    <property type="evidence" value="ECO:0000318"/>
    <property type="project" value="GO_Central"/>
</dbReference>
<dbReference type="GO" id="GO:0000266">
    <property type="term" value="P:mitochondrial fission"/>
    <property type="evidence" value="ECO:0007669"/>
    <property type="project" value="UniProtKB-UniRule"/>
</dbReference>
<dbReference type="GO" id="GO:0090141">
    <property type="term" value="P:positive regulation of mitochondrial fission"/>
    <property type="evidence" value="ECO:0000318"/>
    <property type="project" value="GO_Central"/>
</dbReference>
<evidence type="ECO:0000313" key="12">
    <source>
        <dbReference type="Proteomes" id="UP000007110"/>
    </source>
</evidence>
<dbReference type="PANTHER" id="PTHR16501:SF6">
    <property type="entry name" value="TRANSPORT AND GOLGI ORGANIZATION PROTEIN 11"/>
    <property type="match status" value="1"/>
</dbReference>
<dbReference type="PANTHER" id="PTHR16501">
    <property type="entry name" value="TRANSPORT AND GOLGI ORGANIZATION PROTEIN 11"/>
    <property type="match status" value="1"/>
</dbReference>
<evidence type="ECO:0000259" key="10">
    <source>
        <dbReference type="Pfam" id="PF05644"/>
    </source>
</evidence>
<comment type="function">
    <text evidence="9">Plays a role in mitochondrial and peroxisomal fission. Promotes the recruitment and association of the fission mediator dynamin-related protein 1 (DNM1L) to the mitochondrial surface.</text>
</comment>
<name>A0A7M7N1Z2_STRPU</name>